<protein>
    <recommendedName>
        <fullName evidence="4">nitric oxide dioxygenase</fullName>
        <ecNumber evidence="4">1.14.12.17</ecNumber>
    </recommendedName>
</protein>
<dbReference type="InterPro" id="IPR001041">
    <property type="entry name" value="2Fe-2S_ferredoxin-type"/>
</dbReference>
<evidence type="ECO:0000313" key="21">
    <source>
        <dbReference type="Proteomes" id="UP000321776"/>
    </source>
</evidence>
<reference evidence="20 21" key="1">
    <citation type="journal article" date="2018" name="Int. J. Syst. Evol. Microbiol.">
        <title>Paraburkholderia azotifigens sp. nov., a nitrogen-fixing bacterium isolated from paddy soil.</title>
        <authorList>
            <person name="Choi G.M."/>
            <person name="Im W.T."/>
        </authorList>
    </citation>
    <scope>NUCLEOTIDE SEQUENCE [LARGE SCALE GENOMIC DNA]</scope>
    <source>
        <strain evidence="20 21">NF 2-5-3</strain>
    </source>
</reference>
<proteinExistence type="inferred from homology"/>
<keyword evidence="8" id="KW-0479">Metal-binding</keyword>
<keyword evidence="5" id="KW-0349">Heme</keyword>
<dbReference type="Pfam" id="PF00970">
    <property type="entry name" value="FAD_binding_6"/>
    <property type="match status" value="1"/>
</dbReference>
<keyword evidence="10" id="KW-0521">NADP</keyword>
<dbReference type="GO" id="GO:0008941">
    <property type="term" value="F:nitric oxide dioxygenase NAD(P)H activity"/>
    <property type="evidence" value="ECO:0007669"/>
    <property type="project" value="UniProtKB-EC"/>
</dbReference>
<dbReference type="CDD" id="cd00207">
    <property type="entry name" value="fer2"/>
    <property type="match status" value="1"/>
</dbReference>
<dbReference type="Gene3D" id="2.40.30.10">
    <property type="entry name" value="Translation factors"/>
    <property type="match status" value="1"/>
</dbReference>
<evidence type="ECO:0000256" key="9">
    <source>
        <dbReference type="ARBA" id="ARBA00022827"/>
    </source>
</evidence>
<dbReference type="FunFam" id="3.40.50.80:FF:000010">
    <property type="entry name" value="Flavohemoprotein"/>
    <property type="match status" value="1"/>
</dbReference>
<keyword evidence="6" id="KW-0285">Flavoprotein</keyword>
<organism evidence="20 21">
    <name type="scientific">Paraburkholderia azotifigens</name>
    <dbReference type="NCBI Taxonomy" id="2057004"/>
    <lineage>
        <taxon>Bacteria</taxon>
        <taxon>Pseudomonadati</taxon>
        <taxon>Pseudomonadota</taxon>
        <taxon>Betaproteobacteria</taxon>
        <taxon>Burkholderiales</taxon>
        <taxon>Burkholderiaceae</taxon>
        <taxon>Paraburkholderia</taxon>
    </lineage>
</organism>
<comment type="catalytic activity">
    <reaction evidence="15">
        <text>2 nitric oxide + NADH + 2 O2 = 2 nitrate + NAD(+) + H(+)</text>
        <dbReference type="Rhea" id="RHEA:19469"/>
        <dbReference type="ChEBI" id="CHEBI:15378"/>
        <dbReference type="ChEBI" id="CHEBI:15379"/>
        <dbReference type="ChEBI" id="CHEBI:16480"/>
        <dbReference type="ChEBI" id="CHEBI:17632"/>
        <dbReference type="ChEBI" id="CHEBI:57540"/>
        <dbReference type="ChEBI" id="CHEBI:57945"/>
        <dbReference type="EC" id="1.14.12.17"/>
    </reaction>
</comment>
<feature type="domain" description="2Fe-2S ferredoxin-type" evidence="18">
    <location>
        <begin position="298"/>
        <end position="384"/>
    </location>
</feature>
<evidence type="ECO:0000313" key="20">
    <source>
        <dbReference type="EMBL" id="TXC82811.1"/>
    </source>
</evidence>
<evidence type="ECO:0000256" key="15">
    <source>
        <dbReference type="ARBA" id="ARBA00048649"/>
    </source>
</evidence>
<dbReference type="InterPro" id="IPR050415">
    <property type="entry name" value="MRET"/>
</dbReference>
<dbReference type="AlphaFoldDB" id="A0A5C6VDL4"/>
<dbReference type="PROSITE" id="PS51085">
    <property type="entry name" value="2FE2S_FER_2"/>
    <property type="match status" value="1"/>
</dbReference>
<dbReference type="Gene3D" id="3.40.50.80">
    <property type="entry name" value="Nucleotide-binding domain of ferredoxin-NADP reductase (FNR) module"/>
    <property type="match status" value="1"/>
</dbReference>
<dbReference type="SUPFAM" id="SSF52343">
    <property type="entry name" value="Ferredoxin reductase-like, C-terminal NADP-linked domain"/>
    <property type="match status" value="1"/>
</dbReference>
<keyword evidence="7" id="KW-0001">2Fe-2S</keyword>
<comment type="caution">
    <text evidence="20">The sequence shown here is derived from an EMBL/GenBank/DDBJ whole genome shotgun (WGS) entry which is preliminary data.</text>
</comment>
<evidence type="ECO:0000256" key="5">
    <source>
        <dbReference type="ARBA" id="ARBA00022617"/>
    </source>
</evidence>
<keyword evidence="9" id="KW-0274">FAD</keyword>
<comment type="similarity">
    <text evidence="3">In the C-terminal section; belongs to the flavoprotein pyridine nucleotide cytochrome reductase family.</text>
</comment>
<dbReference type="Gene3D" id="3.10.20.30">
    <property type="match status" value="1"/>
</dbReference>
<dbReference type="InterPro" id="IPR039261">
    <property type="entry name" value="FNR_nucleotide-bd"/>
</dbReference>
<dbReference type="PANTHER" id="PTHR47354:SF6">
    <property type="entry name" value="NADH OXIDOREDUCTASE HCR"/>
    <property type="match status" value="1"/>
</dbReference>
<evidence type="ECO:0000256" key="2">
    <source>
        <dbReference type="ARBA" id="ARBA00001974"/>
    </source>
</evidence>
<dbReference type="Proteomes" id="UP000321776">
    <property type="component" value="Unassembled WGS sequence"/>
</dbReference>
<evidence type="ECO:0000259" key="18">
    <source>
        <dbReference type="PROSITE" id="PS51085"/>
    </source>
</evidence>
<feature type="domain" description="FAD-binding FR-type" evidence="19">
    <location>
        <begin position="25"/>
        <end position="136"/>
    </location>
</feature>
<dbReference type="PROSITE" id="PS51384">
    <property type="entry name" value="FAD_FR"/>
    <property type="match status" value="1"/>
</dbReference>
<dbReference type="EMBL" id="VOQS01000003">
    <property type="protein sequence ID" value="TXC82811.1"/>
    <property type="molecule type" value="Genomic_DNA"/>
</dbReference>
<evidence type="ECO:0000256" key="14">
    <source>
        <dbReference type="ARBA" id="ARBA00023027"/>
    </source>
</evidence>
<name>A0A5C6VDL4_9BURK</name>
<comment type="catalytic activity">
    <reaction evidence="16">
        <text>2 nitric oxide + NADPH + 2 O2 = 2 nitrate + NADP(+) + H(+)</text>
        <dbReference type="Rhea" id="RHEA:19465"/>
        <dbReference type="ChEBI" id="CHEBI:15378"/>
        <dbReference type="ChEBI" id="CHEBI:15379"/>
        <dbReference type="ChEBI" id="CHEBI:16480"/>
        <dbReference type="ChEBI" id="CHEBI:17632"/>
        <dbReference type="ChEBI" id="CHEBI:57783"/>
        <dbReference type="ChEBI" id="CHEBI:58349"/>
        <dbReference type="EC" id="1.14.12.17"/>
    </reaction>
</comment>
<evidence type="ECO:0000256" key="11">
    <source>
        <dbReference type="ARBA" id="ARBA00023002"/>
    </source>
</evidence>
<dbReference type="EC" id="1.14.12.17" evidence="4"/>
<dbReference type="SUPFAM" id="SSF54292">
    <property type="entry name" value="2Fe-2S ferredoxin-like"/>
    <property type="match status" value="1"/>
</dbReference>
<evidence type="ECO:0000256" key="4">
    <source>
        <dbReference type="ARBA" id="ARBA00012229"/>
    </source>
</evidence>
<gene>
    <name evidence="20" type="ORF">FRZ40_20485</name>
</gene>
<evidence type="ECO:0000256" key="13">
    <source>
        <dbReference type="ARBA" id="ARBA00023014"/>
    </source>
</evidence>
<evidence type="ECO:0000256" key="10">
    <source>
        <dbReference type="ARBA" id="ARBA00022857"/>
    </source>
</evidence>
<dbReference type="SUPFAM" id="SSF63380">
    <property type="entry name" value="Riboflavin synthase domain-like"/>
    <property type="match status" value="1"/>
</dbReference>
<accession>A0A5C6VDL4</accession>
<keyword evidence="11" id="KW-0560">Oxidoreductase</keyword>
<dbReference type="Pfam" id="PF00111">
    <property type="entry name" value="Fer2"/>
    <property type="match status" value="1"/>
</dbReference>
<dbReference type="InterPro" id="IPR008333">
    <property type="entry name" value="Cbr1-like_FAD-bd_dom"/>
</dbReference>
<comment type="cofactor">
    <cofactor evidence="1">
        <name>heme b</name>
        <dbReference type="ChEBI" id="CHEBI:60344"/>
    </cofactor>
</comment>
<evidence type="ECO:0000256" key="12">
    <source>
        <dbReference type="ARBA" id="ARBA00023004"/>
    </source>
</evidence>
<keyword evidence="12" id="KW-0408">Iron</keyword>
<evidence type="ECO:0000256" key="1">
    <source>
        <dbReference type="ARBA" id="ARBA00001970"/>
    </source>
</evidence>
<dbReference type="Pfam" id="PF00175">
    <property type="entry name" value="NAD_binding_1"/>
    <property type="match status" value="1"/>
</dbReference>
<dbReference type="PANTHER" id="PTHR47354">
    <property type="entry name" value="NADH OXIDOREDUCTASE HCR"/>
    <property type="match status" value="1"/>
</dbReference>
<evidence type="ECO:0000256" key="6">
    <source>
        <dbReference type="ARBA" id="ARBA00022630"/>
    </source>
</evidence>
<keyword evidence="14" id="KW-0520">NAD</keyword>
<evidence type="ECO:0000256" key="16">
    <source>
        <dbReference type="ARBA" id="ARBA00049433"/>
    </source>
</evidence>
<dbReference type="PRINTS" id="PR00406">
    <property type="entry name" value="CYTB5RDTASE"/>
</dbReference>
<dbReference type="InterPro" id="IPR017938">
    <property type="entry name" value="Riboflavin_synthase-like_b-brl"/>
</dbReference>
<dbReference type="GO" id="GO:0051537">
    <property type="term" value="F:2 iron, 2 sulfur cluster binding"/>
    <property type="evidence" value="ECO:0007669"/>
    <property type="project" value="UniProtKB-KW"/>
</dbReference>
<dbReference type="InterPro" id="IPR036010">
    <property type="entry name" value="2Fe-2S_ferredoxin-like_sf"/>
</dbReference>
<dbReference type="InterPro" id="IPR017927">
    <property type="entry name" value="FAD-bd_FR_type"/>
</dbReference>
<comment type="similarity">
    <text evidence="17">In the N-terminal section; belongs to the FAD-binding oxidoreductase type 6 family.</text>
</comment>
<evidence type="ECO:0000256" key="17">
    <source>
        <dbReference type="ARBA" id="ARBA00061434"/>
    </source>
</evidence>
<evidence type="ECO:0000256" key="8">
    <source>
        <dbReference type="ARBA" id="ARBA00022723"/>
    </source>
</evidence>
<dbReference type="InterPro" id="IPR012675">
    <property type="entry name" value="Beta-grasp_dom_sf"/>
</dbReference>
<sequence>MWSAGSARSIDVNAVAERAERSAAPAFRRYRVNGRKQESASIVSFELVPADGDAPQPFLAGQFVTLRLPLSPGEKLLRTYSLSGDPADATRWRISVKREPARDDVPAGRGSSYLHEHVQVGDELELAGPSGAFVCGGDTARPVVLMSGGVGLTPLVSMLHRLRAMDGARRVHFIHACENGAVHAFRREVEAVAAAHPNVLAHFCYRQPSVEDRLAGHFHSEGLLTRETLQSLLPLDDYEVYLCGPPAFMQANWRLLRSLGVARERIHYEFFGPATVLEQDIDVPAPVRRIDAAATDTTTVRFSPQGEPVAWDSACASLLEFAEQHGYEPAFSCRIGICNTCVTRLVDGEVAYTETPLEPPAEGTVLLCCAKPSGSVTLALSDDADMFD</sequence>
<evidence type="ECO:0000259" key="19">
    <source>
        <dbReference type="PROSITE" id="PS51384"/>
    </source>
</evidence>
<evidence type="ECO:0000256" key="3">
    <source>
        <dbReference type="ARBA" id="ARBA00006401"/>
    </source>
</evidence>
<keyword evidence="13" id="KW-0411">Iron-sulfur</keyword>
<dbReference type="CDD" id="cd06184">
    <property type="entry name" value="flavohem_like_fad_nad_binding"/>
    <property type="match status" value="1"/>
</dbReference>
<dbReference type="GO" id="GO:0046872">
    <property type="term" value="F:metal ion binding"/>
    <property type="evidence" value="ECO:0007669"/>
    <property type="project" value="UniProtKB-KW"/>
</dbReference>
<evidence type="ECO:0000256" key="7">
    <source>
        <dbReference type="ARBA" id="ARBA00022714"/>
    </source>
</evidence>
<dbReference type="InterPro" id="IPR001433">
    <property type="entry name" value="OxRdtase_FAD/NAD-bd"/>
</dbReference>
<comment type="cofactor">
    <cofactor evidence="2">
        <name>FAD</name>
        <dbReference type="ChEBI" id="CHEBI:57692"/>
    </cofactor>
</comment>